<evidence type="ECO:0000313" key="3">
    <source>
        <dbReference type="Proteomes" id="UP000272729"/>
    </source>
</evidence>
<keyword evidence="1" id="KW-1133">Transmembrane helix</keyword>
<sequence length="530" mass="54766">MTGTLALLRLALRRDRLLLPVWVIGLVGITLSTASAMSELYGTQALRQQIGVTAGSNPAFLAMLGPIYDYTTIGGILAWRWGVFGALLIALMAMFLVTRHTRAEEETGRLELIGSTVTGRHAPLAAAVLLSALASLLIGVLVALGLIGLGEGAAGSFALGLGFTGAGWVFTGVGAVAAQLTESARTGNAIAGGVLGVAYLLRAVGDAAGDSGPQWLTWLSPLGWVELVKAFAGDRWWVLGLSVLLAVVLVGAAAVLVARRDLTAGLLPTRLGPARAPASLSSAFGLAWRLQRGMLLGWTLSLFVLGGVYGAVARAVEDMLKANPALEKVMSQLGGTGGIVDVYLASILGIIGLFSAIYVVQAVLRLRAEEADFRAEPVLATSVRRVSWVAGHVVFATLGVAVVLAAAGLGAGLVHGARVGDVGGQVARLVGSALAHVPAVWVVAGIALVLFGLFPKLTSMSWAFLVVFLVLGQLGPLLELDQWALDLSPFTHVPKVPGADLTATPLVWLTVVALAFVAVGIGGFRRRDIG</sequence>
<feature type="transmembrane region" description="Helical" evidence="1">
    <location>
        <begin position="386"/>
        <end position="413"/>
    </location>
</feature>
<feature type="transmembrane region" description="Helical" evidence="1">
    <location>
        <begin position="236"/>
        <end position="258"/>
    </location>
</feature>
<evidence type="ECO:0000313" key="2">
    <source>
        <dbReference type="EMBL" id="RKT68320.1"/>
    </source>
</evidence>
<feature type="transmembrane region" description="Helical" evidence="1">
    <location>
        <begin position="17"/>
        <end position="37"/>
    </location>
</feature>
<protein>
    <submittedName>
        <fullName evidence="2">ABC-2 type transport system permease protein</fullName>
    </submittedName>
</protein>
<feature type="transmembrane region" description="Helical" evidence="1">
    <location>
        <begin position="124"/>
        <end position="147"/>
    </location>
</feature>
<dbReference type="OrthoDB" id="2014935at2"/>
<keyword evidence="3" id="KW-1185">Reference proteome</keyword>
<feature type="transmembrane region" description="Helical" evidence="1">
    <location>
        <begin position="153"/>
        <end position="177"/>
    </location>
</feature>
<feature type="transmembrane region" description="Helical" evidence="1">
    <location>
        <begin position="506"/>
        <end position="524"/>
    </location>
</feature>
<dbReference type="RefSeq" id="WP_121219238.1">
    <property type="nucleotide sequence ID" value="NZ_JBIUBA010000004.1"/>
</dbReference>
<feature type="transmembrane region" description="Helical" evidence="1">
    <location>
        <begin position="78"/>
        <end position="97"/>
    </location>
</feature>
<keyword evidence="1" id="KW-0472">Membrane</keyword>
<name>A0A495X2W0_9PSEU</name>
<feature type="transmembrane region" description="Helical" evidence="1">
    <location>
        <begin position="189"/>
        <end position="205"/>
    </location>
</feature>
<feature type="transmembrane region" description="Helical" evidence="1">
    <location>
        <begin position="295"/>
        <end position="316"/>
    </location>
</feature>
<organism evidence="2 3">
    <name type="scientific">Saccharothrix variisporea</name>
    <dbReference type="NCBI Taxonomy" id="543527"/>
    <lineage>
        <taxon>Bacteria</taxon>
        <taxon>Bacillati</taxon>
        <taxon>Actinomycetota</taxon>
        <taxon>Actinomycetes</taxon>
        <taxon>Pseudonocardiales</taxon>
        <taxon>Pseudonocardiaceae</taxon>
        <taxon>Saccharothrix</taxon>
    </lineage>
</organism>
<evidence type="ECO:0000256" key="1">
    <source>
        <dbReference type="SAM" id="Phobius"/>
    </source>
</evidence>
<gene>
    <name evidence="2" type="ORF">DFJ66_1503</name>
</gene>
<dbReference type="EMBL" id="RBXR01000001">
    <property type="protein sequence ID" value="RKT68320.1"/>
    <property type="molecule type" value="Genomic_DNA"/>
</dbReference>
<reference evidence="2 3" key="1">
    <citation type="submission" date="2018-10" db="EMBL/GenBank/DDBJ databases">
        <title>Sequencing the genomes of 1000 actinobacteria strains.</title>
        <authorList>
            <person name="Klenk H.-P."/>
        </authorList>
    </citation>
    <scope>NUCLEOTIDE SEQUENCE [LARGE SCALE GENOMIC DNA]</scope>
    <source>
        <strain evidence="2 3">DSM 43911</strain>
    </source>
</reference>
<feature type="transmembrane region" description="Helical" evidence="1">
    <location>
        <begin position="342"/>
        <end position="366"/>
    </location>
</feature>
<proteinExistence type="predicted"/>
<comment type="caution">
    <text evidence="2">The sequence shown here is derived from an EMBL/GenBank/DDBJ whole genome shotgun (WGS) entry which is preliminary data.</text>
</comment>
<accession>A0A495X2W0</accession>
<dbReference type="AlphaFoldDB" id="A0A495X2W0"/>
<dbReference type="Proteomes" id="UP000272729">
    <property type="component" value="Unassembled WGS sequence"/>
</dbReference>
<keyword evidence="1" id="KW-0812">Transmembrane</keyword>
<feature type="transmembrane region" description="Helical" evidence="1">
    <location>
        <begin position="433"/>
        <end position="454"/>
    </location>
</feature>
<feature type="transmembrane region" description="Helical" evidence="1">
    <location>
        <begin position="461"/>
        <end position="478"/>
    </location>
</feature>